<feature type="region of interest" description="Disordered" evidence="1">
    <location>
        <begin position="37"/>
        <end position="66"/>
    </location>
</feature>
<reference evidence="2 3" key="1">
    <citation type="journal article" date="2019" name="J. Ind. Microbiol. Biotechnol.">
        <title>The complete genomic sequence of Streptomyces spectabilis NRRL-2792 and identification of secondary metabolite biosynthetic gene clusters.</title>
        <authorList>
            <person name="Sinha A."/>
            <person name="Phillips-Salemka S."/>
            <person name="Niraula T.A."/>
            <person name="Short K.A."/>
            <person name="Niraula N.P."/>
        </authorList>
    </citation>
    <scope>NUCLEOTIDE SEQUENCE [LARGE SCALE GENOMIC DNA]</scope>
    <source>
        <strain evidence="2 3">NRRL 2792</strain>
    </source>
</reference>
<dbReference type="RefSeq" id="WP_144001083.1">
    <property type="nucleotide sequence ID" value="NZ_CP040916.1"/>
</dbReference>
<dbReference type="AlphaFoldDB" id="A0A516R1G7"/>
<evidence type="ECO:0000313" key="3">
    <source>
        <dbReference type="Proteomes" id="UP000316806"/>
    </source>
</evidence>
<name>A0A516R1G7_STRST</name>
<evidence type="ECO:0000256" key="1">
    <source>
        <dbReference type="SAM" id="MobiDB-lite"/>
    </source>
</evidence>
<dbReference type="EMBL" id="CP040916">
    <property type="protein sequence ID" value="QDQ09505.1"/>
    <property type="molecule type" value="Genomic_DNA"/>
</dbReference>
<proteinExistence type="predicted"/>
<protein>
    <submittedName>
        <fullName evidence="2">Uncharacterized protein</fullName>
    </submittedName>
</protein>
<gene>
    <name evidence="2" type="ORF">FH965_02145</name>
</gene>
<organism evidence="2 3">
    <name type="scientific">Streptomyces spectabilis</name>
    <dbReference type="NCBI Taxonomy" id="68270"/>
    <lineage>
        <taxon>Bacteria</taxon>
        <taxon>Bacillati</taxon>
        <taxon>Actinomycetota</taxon>
        <taxon>Actinomycetes</taxon>
        <taxon>Kitasatosporales</taxon>
        <taxon>Streptomycetaceae</taxon>
        <taxon>Streptomyces</taxon>
    </lineage>
</organism>
<accession>A0A516R1G7</accession>
<dbReference type="Proteomes" id="UP000316806">
    <property type="component" value="Chromosome"/>
</dbReference>
<evidence type="ECO:0000313" key="2">
    <source>
        <dbReference type="EMBL" id="QDQ09505.1"/>
    </source>
</evidence>
<sequence>MFDYELHQFRTTELAARAARHGLVREALKATKTRRTLLGREASEARLTAERTQPTTRQADRYTRAA</sequence>